<feature type="region of interest" description="Disordered" evidence="1">
    <location>
        <begin position="175"/>
        <end position="262"/>
    </location>
</feature>
<feature type="compositionally biased region" description="Basic and acidic residues" evidence="1">
    <location>
        <begin position="73"/>
        <end position="100"/>
    </location>
</feature>
<protein>
    <submittedName>
        <fullName evidence="2">Uncharacterized protein</fullName>
    </submittedName>
</protein>
<name>A0ABD2MTH0_9CUCU</name>
<feature type="compositionally biased region" description="Polar residues" evidence="1">
    <location>
        <begin position="138"/>
        <end position="150"/>
    </location>
</feature>
<reference evidence="2 3" key="1">
    <citation type="journal article" date="2021" name="BMC Biol.">
        <title>Horizontally acquired antibacterial genes associated with adaptive radiation of ladybird beetles.</title>
        <authorList>
            <person name="Li H.S."/>
            <person name="Tang X.F."/>
            <person name="Huang Y.H."/>
            <person name="Xu Z.Y."/>
            <person name="Chen M.L."/>
            <person name="Du X.Y."/>
            <person name="Qiu B.Y."/>
            <person name="Chen P.T."/>
            <person name="Zhang W."/>
            <person name="Slipinski A."/>
            <person name="Escalona H.E."/>
            <person name="Waterhouse R.M."/>
            <person name="Zwick A."/>
            <person name="Pang H."/>
        </authorList>
    </citation>
    <scope>NUCLEOTIDE SEQUENCE [LARGE SCALE GENOMIC DNA]</scope>
    <source>
        <strain evidence="2">SYSU2018</strain>
    </source>
</reference>
<evidence type="ECO:0000256" key="1">
    <source>
        <dbReference type="SAM" id="MobiDB-lite"/>
    </source>
</evidence>
<evidence type="ECO:0000313" key="3">
    <source>
        <dbReference type="Proteomes" id="UP001516400"/>
    </source>
</evidence>
<dbReference type="AlphaFoldDB" id="A0ABD2MTH0"/>
<feature type="region of interest" description="Disordered" evidence="1">
    <location>
        <begin position="377"/>
        <end position="422"/>
    </location>
</feature>
<feature type="compositionally biased region" description="Basic and acidic residues" evidence="1">
    <location>
        <begin position="45"/>
        <end position="56"/>
    </location>
</feature>
<feature type="region of interest" description="Disordered" evidence="1">
    <location>
        <begin position="333"/>
        <end position="359"/>
    </location>
</feature>
<feature type="compositionally biased region" description="Basic and acidic residues" evidence="1">
    <location>
        <begin position="343"/>
        <end position="357"/>
    </location>
</feature>
<feature type="compositionally biased region" description="Polar residues" evidence="1">
    <location>
        <begin position="18"/>
        <end position="41"/>
    </location>
</feature>
<feature type="compositionally biased region" description="Basic residues" evidence="1">
    <location>
        <begin position="57"/>
        <end position="70"/>
    </location>
</feature>
<keyword evidence="3" id="KW-1185">Reference proteome</keyword>
<evidence type="ECO:0000313" key="2">
    <source>
        <dbReference type="EMBL" id="KAL3269612.1"/>
    </source>
</evidence>
<gene>
    <name evidence="2" type="ORF">HHI36_008676</name>
</gene>
<proteinExistence type="predicted"/>
<feature type="compositionally biased region" description="Polar residues" evidence="1">
    <location>
        <begin position="377"/>
        <end position="392"/>
    </location>
</feature>
<accession>A0ABD2MTH0</accession>
<organism evidence="2 3">
    <name type="scientific">Cryptolaemus montrouzieri</name>
    <dbReference type="NCBI Taxonomy" id="559131"/>
    <lineage>
        <taxon>Eukaryota</taxon>
        <taxon>Metazoa</taxon>
        <taxon>Ecdysozoa</taxon>
        <taxon>Arthropoda</taxon>
        <taxon>Hexapoda</taxon>
        <taxon>Insecta</taxon>
        <taxon>Pterygota</taxon>
        <taxon>Neoptera</taxon>
        <taxon>Endopterygota</taxon>
        <taxon>Coleoptera</taxon>
        <taxon>Polyphaga</taxon>
        <taxon>Cucujiformia</taxon>
        <taxon>Coccinelloidea</taxon>
        <taxon>Coccinellidae</taxon>
        <taxon>Scymninae</taxon>
        <taxon>Scymnini</taxon>
        <taxon>Cryptolaemus</taxon>
    </lineage>
</organism>
<dbReference type="Proteomes" id="UP001516400">
    <property type="component" value="Unassembled WGS sequence"/>
</dbReference>
<comment type="caution">
    <text evidence="2">The sequence shown here is derived from an EMBL/GenBank/DDBJ whole genome shotgun (WGS) entry which is preliminary data.</text>
</comment>
<feature type="region of interest" description="Disordered" evidence="1">
    <location>
        <begin position="1"/>
        <end position="150"/>
    </location>
</feature>
<dbReference type="EMBL" id="JABFTP020000021">
    <property type="protein sequence ID" value="KAL3269612.1"/>
    <property type="molecule type" value="Genomic_DNA"/>
</dbReference>
<sequence>MSEKECKTSIGNEKSKVSTKGSSENGLTDTENTKRLQSTVPSEPETEKDVNTERSSRRSKKARSRSKTPQKKNGLDKTETDTKLEKPTLADVMEKDEINKIEINCADTTEENGTEQNTEENKVDTIDSETEDVDDTKSSQGVKSSEDLNTTEELILDSESYMDPLVLQSDEPCPELEFEENSDKESGKYSPIITRCMTRRSQNRNIPTPKTPKSLFDEQESEKGITPTPTPDPEEVPKNTPLMDFNETDDSSNTDNLSTKVQVGGDATRINFSEGESDFLSNLKNRDDFSFPLCISSRRSIKPLSDDIRKKSLKNSMHKANLSIPFFSRDSIERAPSVKRKSRSETPEGGKRIKEDSPGFMAKITSPLSSLRSKFTAIPNSTSTPKLTSYQDQKNHFGGDFFDQMEVPGPEVDPQSKWCSIM</sequence>